<feature type="domain" description="Nitroreductase" evidence="1">
    <location>
        <begin position="87"/>
        <end position="142"/>
    </location>
</feature>
<dbReference type="InterPro" id="IPR000415">
    <property type="entry name" value="Nitroreductase-like"/>
</dbReference>
<dbReference type="EMBL" id="QGGY01000001">
    <property type="protein sequence ID" value="PWJ79209.1"/>
    <property type="molecule type" value="Genomic_DNA"/>
</dbReference>
<gene>
    <name evidence="2" type="ORF">C7383_101587</name>
</gene>
<dbReference type="GO" id="GO:0016491">
    <property type="term" value="F:oxidoreductase activity"/>
    <property type="evidence" value="ECO:0007669"/>
    <property type="project" value="InterPro"/>
</dbReference>
<dbReference type="InterPro" id="IPR029479">
    <property type="entry name" value="Nitroreductase"/>
</dbReference>
<reference evidence="2 3" key="1">
    <citation type="submission" date="2018-05" db="EMBL/GenBank/DDBJ databases">
        <authorList>
            <person name="Goeker M."/>
            <person name="Huntemann M."/>
            <person name="Clum A."/>
            <person name="Pillay M."/>
            <person name="Palaniappan K."/>
            <person name="Varghese N."/>
            <person name="Mikhailova N."/>
            <person name="Stamatis D."/>
            <person name="Reddy T."/>
            <person name="Daum C."/>
            <person name="Shapiro N."/>
            <person name="Ivanova N."/>
            <person name="Kyrpides N."/>
            <person name="Woyke T."/>
        </authorList>
    </citation>
    <scope>NUCLEOTIDE SEQUENCE [LARGE SCALE GENOMIC DNA]</scope>
    <source>
        <strain evidence="2 3">DSM 26524</strain>
    </source>
</reference>
<organism evidence="2 3">
    <name type="scientific">Murimonas intestini</name>
    <dbReference type="NCBI Taxonomy" id="1337051"/>
    <lineage>
        <taxon>Bacteria</taxon>
        <taxon>Bacillati</taxon>
        <taxon>Bacillota</taxon>
        <taxon>Clostridia</taxon>
        <taxon>Lachnospirales</taxon>
        <taxon>Lachnospiraceae</taxon>
        <taxon>Murimonas</taxon>
    </lineage>
</organism>
<evidence type="ECO:0000313" key="3">
    <source>
        <dbReference type="Proteomes" id="UP000245412"/>
    </source>
</evidence>
<dbReference type="Pfam" id="PF00881">
    <property type="entry name" value="Nitroreductase"/>
    <property type="match status" value="1"/>
</dbReference>
<proteinExistence type="predicted"/>
<dbReference type="Proteomes" id="UP000245412">
    <property type="component" value="Unassembled WGS sequence"/>
</dbReference>
<comment type="caution">
    <text evidence="2">The sequence shown here is derived from an EMBL/GenBank/DDBJ whole genome shotgun (WGS) entry which is preliminary data.</text>
</comment>
<keyword evidence="3" id="KW-1185">Reference proteome</keyword>
<name>A0AB73TAW9_9FIRM</name>
<accession>A0AB73TAW9</accession>
<protein>
    <submittedName>
        <fullName evidence="2">Nitroreductase family protein</fullName>
    </submittedName>
</protein>
<dbReference type="Gene3D" id="3.40.109.10">
    <property type="entry name" value="NADH Oxidase"/>
    <property type="match status" value="1"/>
</dbReference>
<dbReference type="AlphaFoldDB" id="A0AB73TAW9"/>
<sequence length="148" mass="15921">MVSDKAMQKSIGFDGQEMTANITMASEDLEAVTGEPDKIADVKCGLDVLTAIKTRQSIRNHFIVIRDRCVLSMLAQQNSNAAMLEFSAGAIIVCGDKNREGIEEFLYADCAAAAQNILLCIHGLGLGGVWCGVVPNSDWRKLPAFGSK</sequence>
<evidence type="ECO:0000313" key="2">
    <source>
        <dbReference type="EMBL" id="PWJ79209.1"/>
    </source>
</evidence>
<dbReference type="SUPFAM" id="SSF55469">
    <property type="entry name" value="FMN-dependent nitroreductase-like"/>
    <property type="match status" value="1"/>
</dbReference>
<evidence type="ECO:0000259" key="1">
    <source>
        <dbReference type="Pfam" id="PF00881"/>
    </source>
</evidence>